<dbReference type="GO" id="GO:0012505">
    <property type="term" value="C:endomembrane system"/>
    <property type="evidence" value="ECO:0007669"/>
    <property type="project" value="UniProtKB-SubCell"/>
</dbReference>
<name>F4PRW8_CACFS</name>
<evidence type="ECO:0000256" key="5">
    <source>
        <dbReference type="SAM" id="Phobius"/>
    </source>
</evidence>
<evidence type="ECO:0000256" key="4">
    <source>
        <dbReference type="ARBA" id="ARBA00023136"/>
    </source>
</evidence>
<evidence type="ECO:0000313" key="6">
    <source>
        <dbReference type="EMBL" id="EGG21404.1"/>
    </source>
</evidence>
<feature type="transmembrane region" description="Helical" evidence="5">
    <location>
        <begin position="7"/>
        <end position="28"/>
    </location>
</feature>
<dbReference type="GO" id="GO:0016020">
    <property type="term" value="C:membrane"/>
    <property type="evidence" value="ECO:0007669"/>
    <property type="project" value="InterPro"/>
</dbReference>
<evidence type="ECO:0000256" key="1">
    <source>
        <dbReference type="ARBA" id="ARBA00004127"/>
    </source>
</evidence>
<dbReference type="PANTHER" id="PTHR10989:SF16">
    <property type="entry name" value="AT02829P-RELATED"/>
    <property type="match status" value="1"/>
</dbReference>
<comment type="subcellular location">
    <subcellularLocation>
        <location evidence="1">Endomembrane system</location>
        <topology evidence="1">Multi-pass membrane protein</topology>
    </subcellularLocation>
</comment>
<keyword evidence="3 5" id="KW-1133">Transmembrane helix</keyword>
<accession>F4PRW8</accession>
<dbReference type="InterPro" id="IPR006838">
    <property type="entry name" value="ADTRP_AIG1"/>
</dbReference>
<dbReference type="KEGG" id="dfa:DFA_01288"/>
<keyword evidence="2 5" id="KW-0812">Transmembrane</keyword>
<dbReference type="OMA" id="IWDRELI"/>
<keyword evidence="4 5" id="KW-0472">Membrane</keyword>
<dbReference type="GeneID" id="14874128"/>
<feature type="transmembrane region" description="Helical" evidence="5">
    <location>
        <begin position="171"/>
        <end position="191"/>
    </location>
</feature>
<proteinExistence type="predicted"/>
<evidence type="ECO:0000256" key="3">
    <source>
        <dbReference type="ARBA" id="ARBA00022989"/>
    </source>
</evidence>
<evidence type="ECO:0008006" key="8">
    <source>
        <dbReference type="Google" id="ProtNLM"/>
    </source>
</evidence>
<dbReference type="Proteomes" id="UP000007797">
    <property type="component" value="Unassembled WGS sequence"/>
</dbReference>
<feature type="transmembrane region" description="Helical" evidence="5">
    <location>
        <begin position="95"/>
        <end position="113"/>
    </location>
</feature>
<feature type="transmembrane region" description="Helical" evidence="5">
    <location>
        <begin position="133"/>
        <end position="150"/>
    </location>
</feature>
<dbReference type="RefSeq" id="XP_004359254.1">
    <property type="nucleotide sequence ID" value="XM_004359197.1"/>
</dbReference>
<evidence type="ECO:0000256" key="2">
    <source>
        <dbReference type="ARBA" id="ARBA00022692"/>
    </source>
</evidence>
<feature type="transmembrane region" description="Helical" evidence="5">
    <location>
        <begin position="40"/>
        <end position="61"/>
    </location>
</feature>
<dbReference type="PANTHER" id="PTHR10989">
    <property type="entry name" value="ANDROGEN-INDUCED PROTEIN 1-RELATED"/>
    <property type="match status" value="1"/>
</dbReference>
<gene>
    <name evidence="6" type="ORF">DFA_01288</name>
</gene>
<sequence>MSTLLKLVHVTLFITITYGLITFYHAFIKFGSGITGTNHPLMILTFLTFWGQIIYTFYYFWVVMVDMVDLFGLKSSAPNLYQITLKARDSTFRSLVFPVGLIVSILFWGLYVYDRNFIYPPTTEAVYPLGLNHIQHTIPAFAAIFEMMLVNHQYHHQLSTGTTTEPSTANVYSDVVNLISFLLFYMSLFLASKVYLGRWPYPFLGVIPVYSKVIFVFSSCCFFVSIYTIGRMIAFKRWGGKSEFPQPARIRRNINTFTTTIKSNKLD</sequence>
<organism evidence="6 7">
    <name type="scientific">Cavenderia fasciculata</name>
    <name type="common">Slime mold</name>
    <name type="synonym">Dictyostelium fasciculatum</name>
    <dbReference type="NCBI Taxonomy" id="261658"/>
    <lineage>
        <taxon>Eukaryota</taxon>
        <taxon>Amoebozoa</taxon>
        <taxon>Evosea</taxon>
        <taxon>Eumycetozoa</taxon>
        <taxon>Dictyostelia</taxon>
        <taxon>Acytosteliales</taxon>
        <taxon>Cavenderiaceae</taxon>
        <taxon>Cavenderia</taxon>
    </lineage>
</organism>
<dbReference type="OrthoDB" id="17983at2759"/>
<dbReference type="Pfam" id="PF04750">
    <property type="entry name" value="Far-17a_AIG1"/>
    <property type="match status" value="1"/>
</dbReference>
<keyword evidence="7" id="KW-1185">Reference proteome</keyword>
<protein>
    <recommendedName>
        <fullName evidence="8">FAR-17a/AIG1-like protein</fullName>
    </recommendedName>
</protein>
<feature type="transmembrane region" description="Helical" evidence="5">
    <location>
        <begin position="203"/>
        <end position="229"/>
    </location>
</feature>
<dbReference type="EMBL" id="GL883010">
    <property type="protein sequence ID" value="EGG21404.1"/>
    <property type="molecule type" value="Genomic_DNA"/>
</dbReference>
<reference evidence="7" key="1">
    <citation type="journal article" date="2011" name="Genome Res.">
        <title>Phylogeny-wide analysis of social amoeba genomes highlights ancient origins for complex intercellular communication.</title>
        <authorList>
            <person name="Heidel A.J."/>
            <person name="Lawal H.M."/>
            <person name="Felder M."/>
            <person name="Schilde C."/>
            <person name="Helps N.R."/>
            <person name="Tunggal B."/>
            <person name="Rivero F."/>
            <person name="John U."/>
            <person name="Schleicher M."/>
            <person name="Eichinger L."/>
            <person name="Platzer M."/>
            <person name="Noegel A.A."/>
            <person name="Schaap P."/>
            <person name="Gloeckner G."/>
        </authorList>
    </citation>
    <scope>NUCLEOTIDE SEQUENCE [LARGE SCALE GENOMIC DNA]</scope>
    <source>
        <strain evidence="7">SH3</strain>
    </source>
</reference>
<dbReference type="AlphaFoldDB" id="F4PRW8"/>
<evidence type="ECO:0000313" key="7">
    <source>
        <dbReference type="Proteomes" id="UP000007797"/>
    </source>
</evidence>